<evidence type="ECO:0000313" key="3">
    <source>
        <dbReference type="Proteomes" id="UP001066276"/>
    </source>
</evidence>
<proteinExistence type="predicted"/>
<feature type="compositionally biased region" description="Basic and acidic residues" evidence="1">
    <location>
        <begin position="92"/>
        <end position="103"/>
    </location>
</feature>
<comment type="caution">
    <text evidence="2">The sequence shown here is derived from an EMBL/GenBank/DDBJ whole genome shotgun (WGS) entry which is preliminary data.</text>
</comment>
<dbReference type="AlphaFoldDB" id="A0AAV7VKA6"/>
<dbReference type="Proteomes" id="UP001066276">
    <property type="component" value="Chromosome 2_1"/>
</dbReference>
<feature type="compositionally biased region" description="Basic and acidic residues" evidence="1">
    <location>
        <begin position="76"/>
        <end position="85"/>
    </location>
</feature>
<sequence>MIPSTGAVRASLSTRSRVPMLPWERHWTLLARISGTLKEKNQRTSRRRSFGRSRRRRRRKRHRTPRRRKRHRRRGGGKDAERREGGFQPRSDSGDPRDRFYSN</sequence>
<gene>
    <name evidence="2" type="ORF">NDU88_005584</name>
</gene>
<name>A0AAV7VKA6_PLEWA</name>
<feature type="compositionally biased region" description="Basic residues" evidence="1">
    <location>
        <begin position="43"/>
        <end position="75"/>
    </location>
</feature>
<organism evidence="2 3">
    <name type="scientific">Pleurodeles waltl</name>
    <name type="common">Iberian ribbed newt</name>
    <dbReference type="NCBI Taxonomy" id="8319"/>
    <lineage>
        <taxon>Eukaryota</taxon>
        <taxon>Metazoa</taxon>
        <taxon>Chordata</taxon>
        <taxon>Craniata</taxon>
        <taxon>Vertebrata</taxon>
        <taxon>Euteleostomi</taxon>
        <taxon>Amphibia</taxon>
        <taxon>Batrachia</taxon>
        <taxon>Caudata</taxon>
        <taxon>Salamandroidea</taxon>
        <taxon>Salamandridae</taxon>
        <taxon>Pleurodelinae</taxon>
        <taxon>Pleurodeles</taxon>
    </lineage>
</organism>
<evidence type="ECO:0000313" key="2">
    <source>
        <dbReference type="EMBL" id="KAJ1201778.1"/>
    </source>
</evidence>
<reference evidence="2" key="1">
    <citation type="journal article" date="2022" name="bioRxiv">
        <title>Sequencing and chromosome-scale assembly of the giantPleurodeles waltlgenome.</title>
        <authorList>
            <person name="Brown T."/>
            <person name="Elewa A."/>
            <person name="Iarovenko S."/>
            <person name="Subramanian E."/>
            <person name="Araus A.J."/>
            <person name="Petzold A."/>
            <person name="Susuki M."/>
            <person name="Suzuki K.-i.T."/>
            <person name="Hayashi T."/>
            <person name="Toyoda A."/>
            <person name="Oliveira C."/>
            <person name="Osipova E."/>
            <person name="Leigh N.D."/>
            <person name="Simon A."/>
            <person name="Yun M.H."/>
        </authorList>
    </citation>
    <scope>NUCLEOTIDE SEQUENCE</scope>
    <source>
        <strain evidence="2">20211129_DDA</strain>
        <tissue evidence="2">Liver</tissue>
    </source>
</reference>
<feature type="region of interest" description="Disordered" evidence="1">
    <location>
        <begin position="34"/>
        <end position="103"/>
    </location>
</feature>
<accession>A0AAV7VKA6</accession>
<protein>
    <submittedName>
        <fullName evidence="2">Uncharacterized protein</fullName>
    </submittedName>
</protein>
<evidence type="ECO:0000256" key="1">
    <source>
        <dbReference type="SAM" id="MobiDB-lite"/>
    </source>
</evidence>
<dbReference type="EMBL" id="JANPWB010000003">
    <property type="protein sequence ID" value="KAJ1201778.1"/>
    <property type="molecule type" value="Genomic_DNA"/>
</dbReference>
<keyword evidence="3" id="KW-1185">Reference proteome</keyword>